<accession>A0ABX2N379</accession>
<proteinExistence type="predicted"/>
<name>A0ABX2N379_9SPHN</name>
<evidence type="ECO:0000313" key="3">
    <source>
        <dbReference type="Proteomes" id="UP000652427"/>
    </source>
</evidence>
<sequence>MRNLSINLLSAFCAFALAPAAFAQPASEGDAQATASSLAGNYHLTGVMETAAQLQLDADGSYKWMMMVGNLDLYSEGRWTQAGGQVTLGPHRFGKDMPVFSLGEAYPWGREEADAAYDSDTIRLQNRAKWQCAFLDAGGYYQSSDDTAAAEDLTPLQRYEAAAASEAQLRIEYERAIAAYFARDLSDPDDNLEISARSARRGWGQAVAVLAKSARAVGKAARYQPPSLPADCFFLSDYTPEYADRESGPRIDWSEGVGIWVNRRERPNARLDIAAEFTFADGSVETANSHELGFAFVPAADERQLKTIRLTLRHNGSEYSSSFSVASDRDARVYAVKLDNRIFIKPPFEELRLNISGDDLVPADGSGGAYLRRD</sequence>
<evidence type="ECO:0000313" key="2">
    <source>
        <dbReference type="EMBL" id="NVD28171.1"/>
    </source>
</evidence>
<feature type="chain" id="PRO_5045775598" evidence="1">
    <location>
        <begin position="24"/>
        <end position="374"/>
    </location>
</feature>
<gene>
    <name evidence="2" type="ORF">HUO14_09670</name>
</gene>
<reference evidence="2 3" key="1">
    <citation type="submission" date="2020-06" db="EMBL/GenBank/DDBJ databases">
        <authorList>
            <person name="Kim S.-J."/>
            <person name="Park S.-J."/>
        </authorList>
    </citation>
    <scope>NUCLEOTIDE SEQUENCE [LARGE SCALE GENOMIC DNA]</scope>
    <source>
        <strain evidence="2 3">SW-151</strain>
    </source>
</reference>
<dbReference type="RefSeq" id="WP_176279704.1">
    <property type="nucleotide sequence ID" value="NZ_JABWMH010000003.1"/>
</dbReference>
<keyword evidence="1" id="KW-0732">Signal</keyword>
<feature type="signal peptide" evidence="1">
    <location>
        <begin position="1"/>
        <end position="23"/>
    </location>
</feature>
<evidence type="ECO:0000256" key="1">
    <source>
        <dbReference type="SAM" id="SignalP"/>
    </source>
</evidence>
<protein>
    <submittedName>
        <fullName evidence="2">Uncharacterized protein</fullName>
    </submittedName>
</protein>
<dbReference type="Proteomes" id="UP000652427">
    <property type="component" value="Unassembled WGS sequence"/>
</dbReference>
<comment type="caution">
    <text evidence="2">The sequence shown here is derived from an EMBL/GenBank/DDBJ whole genome shotgun (WGS) entry which is preliminary data.</text>
</comment>
<keyword evidence="3" id="KW-1185">Reference proteome</keyword>
<organism evidence="2 3">
    <name type="scientific">Parasphingorhabdus flavimaris</name>
    <dbReference type="NCBI Taxonomy" id="266812"/>
    <lineage>
        <taxon>Bacteria</taxon>
        <taxon>Pseudomonadati</taxon>
        <taxon>Pseudomonadota</taxon>
        <taxon>Alphaproteobacteria</taxon>
        <taxon>Sphingomonadales</taxon>
        <taxon>Sphingomonadaceae</taxon>
        <taxon>Parasphingorhabdus</taxon>
    </lineage>
</organism>
<dbReference type="EMBL" id="JABWMH010000003">
    <property type="protein sequence ID" value="NVD28171.1"/>
    <property type="molecule type" value="Genomic_DNA"/>
</dbReference>